<dbReference type="Pfam" id="PF00730">
    <property type="entry name" value="HhH-GPD"/>
    <property type="match status" value="1"/>
</dbReference>
<dbReference type="InterPro" id="IPR013761">
    <property type="entry name" value="SAM/pointed_sf"/>
</dbReference>
<evidence type="ECO:0000259" key="2">
    <source>
        <dbReference type="SMART" id="SM00478"/>
    </source>
</evidence>
<dbReference type="PANTHER" id="PTHR47203">
    <property type="match status" value="1"/>
</dbReference>
<comment type="caution">
    <text evidence="3">The sequence shown here is derived from an EMBL/GenBank/DDBJ whole genome shotgun (WGS) entry which is preliminary data.</text>
</comment>
<dbReference type="EMBL" id="MVGT01000604">
    <property type="protein sequence ID" value="OVA16252.1"/>
    <property type="molecule type" value="Genomic_DNA"/>
</dbReference>
<feature type="region of interest" description="Disordered" evidence="1">
    <location>
        <begin position="19"/>
        <end position="131"/>
    </location>
</feature>
<organism evidence="3 4">
    <name type="scientific">Macleaya cordata</name>
    <name type="common">Five-seeded plume-poppy</name>
    <name type="synonym">Bocconia cordata</name>
    <dbReference type="NCBI Taxonomy" id="56857"/>
    <lineage>
        <taxon>Eukaryota</taxon>
        <taxon>Viridiplantae</taxon>
        <taxon>Streptophyta</taxon>
        <taxon>Embryophyta</taxon>
        <taxon>Tracheophyta</taxon>
        <taxon>Spermatophyta</taxon>
        <taxon>Magnoliopsida</taxon>
        <taxon>Ranunculales</taxon>
        <taxon>Papaveraceae</taxon>
        <taxon>Papaveroideae</taxon>
        <taxon>Macleaya</taxon>
    </lineage>
</organism>
<dbReference type="Pfam" id="PF00536">
    <property type="entry name" value="SAM_1"/>
    <property type="match status" value="1"/>
</dbReference>
<feature type="region of interest" description="Disordered" evidence="1">
    <location>
        <begin position="447"/>
        <end position="468"/>
    </location>
</feature>
<reference evidence="3 4" key="1">
    <citation type="journal article" date="2017" name="Mol. Plant">
        <title>The Genome of Medicinal Plant Macleaya cordata Provides New Insights into Benzylisoquinoline Alkaloids Metabolism.</title>
        <authorList>
            <person name="Liu X."/>
            <person name="Liu Y."/>
            <person name="Huang P."/>
            <person name="Ma Y."/>
            <person name="Qing Z."/>
            <person name="Tang Q."/>
            <person name="Cao H."/>
            <person name="Cheng P."/>
            <person name="Zheng Y."/>
            <person name="Yuan Z."/>
            <person name="Zhou Y."/>
            <person name="Liu J."/>
            <person name="Tang Z."/>
            <person name="Zhuo Y."/>
            <person name="Zhang Y."/>
            <person name="Yu L."/>
            <person name="Huang J."/>
            <person name="Yang P."/>
            <person name="Peng Q."/>
            <person name="Zhang J."/>
            <person name="Jiang W."/>
            <person name="Zhang Z."/>
            <person name="Lin K."/>
            <person name="Ro D.K."/>
            <person name="Chen X."/>
            <person name="Xiong X."/>
            <person name="Shang Y."/>
            <person name="Huang S."/>
            <person name="Zeng J."/>
        </authorList>
    </citation>
    <scope>NUCLEOTIDE SEQUENCE [LARGE SCALE GENOMIC DNA]</scope>
    <source>
        <strain evidence="4">cv. BLH2017</strain>
        <tissue evidence="3">Root</tissue>
    </source>
</reference>
<dbReference type="SMART" id="SM00478">
    <property type="entry name" value="ENDO3c"/>
    <property type="match status" value="1"/>
</dbReference>
<name>A0A200R0K8_MACCD</name>
<feature type="compositionally biased region" description="Low complexity" evidence="1">
    <location>
        <begin position="20"/>
        <end position="36"/>
    </location>
</feature>
<dbReference type="GO" id="GO:0140097">
    <property type="term" value="F:catalytic activity, acting on DNA"/>
    <property type="evidence" value="ECO:0007669"/>
    <property type="project" value="UniProtKB-ARBA"/>
</dbReference>
<dbReference type="CDD" id="cd00056">
    <property type="entry name" value="ENDO3c"/>
    <property type="match status" value="1"/>
</dbReference>
<dbReference type="InterPro" id="IPR023170">
    <property type="entry name" value="HhH_base_excis_C"/>
</dbReference>
<dbReference type="SUPFAM" id="SSF47769">
    <property type="entry name" value="SAM/Pointed domain"/>
    <property type="match status" value="1"/>
</dbReference>
<evidence type="ECO:0000256" key="1">
    <source>
        <dbReference type="SAM" id="MobiDB-lite"/>
    </source>
</evidence>
<sequence length="683" mass="76040">MSKPQVTITLGRSGQVVKRPVPVSVDSSHSDYVSLSGNKRSIRDRLGNNGDKALSYAGQPHNKRQRGDGNRTSDDGTHVSRDDLRLKLMRKKEHNMDLREKLSRTALPPLRIDPRERVPDPKESGLLRRIPPTRSADDLLEMDSFRKSYSAWNLDGLRRRSPDRRILSTRGVSPPRNMDDRRQVRSADASRPTPIVSRDVLTVSRPASFLPKSTLPVESAKPVVRLPPPSAPGIVQKSSYMGEEPVTVAGLLNSLGLGKYAIMFQAEEVDMTALKQMGDNDLKELGIPMVFSVHDLFYGTKKEDSPCHCASFQTAAVINAAFNAYMALPLVRGSPSRNSGRPEALNQRPRRGFGNSFYSISTPFLSFAIFVIEMQKTRKRKHHCFTEHPTKNPKNVGLKTINEPYPTYTRPTPEECGLVRDKLMALHGFPEEFAKYGRIPDSGSSISLISSSSNPNQVKSEPLDGEEGDELCCTNSNSVETSKETVLDGLVSTLLSQNTTDANSRRAFASLKSAFPTWEDVLAAESKCIENAIKCGGLAPKKTSCIKNLLTGLLEKKGKLCLEYLRTMSIDDIKAELLGFKGIGPKTVACVLMFHLQLDDFPVDTHVFRITKAMGWVPASSDREKAYLHLNKRIPNELKFDLNCLFVTHGKLCQRCKRGEERRRPSHDQLCPLSIYCCSTDLK</sequence>
<dbReference type="InterPro" id="IPR003265">
    <property type="entry name" value="HhH-GPD_domain"/>
</dbReference>
<dbReference type="AlphaFoldDB" id="A0A200R0K8"/>
<proteinExistence type="predicted"/>
<dbReference type="Gene3D" id="1.10.1670.10">
    <property type="entry name" value="Helix-hairpin-Helix base-excision DNA repair enzymes (C-terminal)"/>
    <property type="match status" value="1"/>
</dbReference>
<dbReference type="GO" id="GO:0006284">
    <property type="term" value="P:base-excision repair"/>
    <property type="evidence" value="ECO:0007669"/>
    <property type="project" value="InterPro"/>
</dbReference>
<dbReference type="Gene3D" id="1.10.150.50">
    <property type="entry name" value="Transcription Factor, Ets-1"/>
    <property type="match status" value="1"/>
</dbReference>
<dbReference type="InterPro" id="IPR011257">
    <property type="entry name" value="DNA_glycosylase"/>
</dbReference>
<feature type="compositionally biased region" description="Basic and acidic residues" evidence="1">
    <location>
        <begin position="65"/>
        <end position="86"/>
    </location>
</feature>
<feature type="region of interest" description="Disordered" evidence="1">
    <location>
        <begin position="385"/>
        <end position="409"/>
    </location>
</feature>
<dbReference type="PANTHER" id="PTHR47203:SF1">
    <property type="entry name" value="HYPOTHETICAL BASE EXCISION DNA REPAIR PROTEIN (EUROFUNG)"/>
    <property type="match status" value="1"/>
</dbReference>
<keyword evidence="4" id="KW-1185">Reference proteome</keyword>
<dbReference type="Proteomes" id="UP000195402">
    <property type="component" value="Unassembled WGS sequence"/>
</dbReference>
<dbReference type="SUPFAM" id="SSF48150">
    <property type="entry name" value="DNA-glycosylase"/>
    <property type="match status" value="1"/>
</dbReference>
<dbReference type="Gene3D" id="1.10.340.30">
    <property type="entry name" value="Hypothetical protein, domain 2"/>
    <property type="match status" value="1"/>
</dbReference>
<dbReference type="InParanoid" id="A0A200R0K8"/>
<evidence type="ECO:0000313" key="3">
    <source>
        <dbReference type="EMBL" id="OVA16252.1"/>
    </source>
</evidence>
<protein>
    <submittedName>
        <fullName evidence="3">HhH-GPD domain</fullName>
    </submittedName>
</protein>
<accession>A0A200R0K8</accession>
<dbReference type="OrthoDB" id="5607at2759"/>
<dbReference type="InterPro" id="IPR001660">
    <property type="entry name" value="SAM"/>
</dbReference>
<feature type="domain" description="HhH-GPD" evidence="2">
    <location>
        <begin position="495"/>
        <end position="652"/>
    </location>
</feature>
<feature type="compositionally biased region" description="Basic and acidic residues" evidence="1">
    <location>
        <begin position="112"/>
        <end position="126"/>
    </location>
</feature>
<evidence type="ECO:0000313" key="4">
    <source>
        <dbReference type="Proteomes" id="UP000195402"/>
    </source>
</evidence>
<feature type="compositionally biased region" description="Basic and acidic residues" evidence="1">
    <location>
        <begin position="94"/>
        <end position="103"/>
    </location>
</feature>
<dbReference type="GO" id="GO:0016787">
    <property type="term" value="F:hydrolase activity"/>
    <property type="evidence" value="ECO:0007669"/>
    <property type="project" value="UniProtKB-ARBA"/>
</dbReference>
<feature type="region of interest" description="Disordered" evidence="1">
    <location>
        <begin position="165"/>
        <end position="192"/>
    </location>
</feature>
<dbReference type="STRING" id="56857.A0A200R0K8"/>
<gene>
    <name evidence="3" type="ORF">BVC80_8971g14</name>
</gene>